<evidence type="ECO:0000256" key="1">
    <source>
        <dbReference type="SAM" id="Coils"/>
    </source>
</evidence>
<evidence type="ECO:0000313" key="3">
    <source>
        <dbReference type="EMBL" id="OGZ74111.1"/>
    </source>
</evidence>
<feature type="coiled-coil region" evidence="1">
    <location>
        <begin position="340"/>
        <end position="421"/>
    </location>
</feature>
<sequence>MFLKRLYSEPEGLFPAINFKNGVNFIFAKKEKDTDTKKSLNGVGKTLLLDLLDYCLLSSETKLIKSAKANNNLKESIVVLEFIVDGKDYIIKRSFAEPNKNILFGAKNSPSNYSSIDDVKDILCDLIFKNTDYKGRYSNKWLRKLIPFFIKKQSTKYDSFSDPIKYIKEVSEAELVQYHLLLMDIDNTFFYQNNNLQSEFKKKSPAIREVRDLVQDTYGLRDISHAESEIDKLHVQVGKLEGNIKQFKLADQYEDVEKQSNQLTLEIKNLWFQNFSDRKKVESYRDSFHLNDDLSVRKVGRMYKELNELLAEKIEKTLEEAVIFRKQIVQSRKDFLKTEISDLEDGTKKREVKIKELEERRAELFRFLEAKNAISDLSEAYLELSKKREELNNLSGKIKFYQDLKKEEADLKQEEAKLYVEIVSFIQKIQKSLSEFRQEFFNVHDAIYVENKDRSSFSLTANEKKNSKINIDVSLPADLSKGKNQGRTLIYDLAVLFHVIKKGVHAPHFLVHDGIFDGMDKAHFVHLYEYLEKLSNSGTKFQYIITLNEEGTLNENFGNAEKVTPEKIAEEAVITLTPTKTLFGKKWD</sequence>
<accession>A0A1G2IHV3</accession>
<evidence type="ECO:0000313" key="4">
    <source>
        <dbReference type="Proteomes" id="UP000176774"/>
    </source>
</evidence>
<proteinExistence type="predicted"/>
<dbReference type="InterPro" id="IPR027417">
    <property type="entry name" value="P-loop_NTPase"/>
</dbReference>
<dbReference type="EMBL" id="MHPA01000001">
    <property type="protein sequence ID" value="OGZ74111.1"/>
    <property type="molecule type" value="Genomic_DNA"/>
</dbReference>
<dbReference type="SUPFAM" id="SSF52540">
    <property type="entry name" value="P-loop containing nucleoside triphosphate hydrolases"/>
    <property type="match status" value="1"/>
</dbReference>
<dbReference type="STRING" id="1802214.A2908_03440"/>
<organism evidence="3 4">
    <name type="scientific">Candidatus Staskawiczbacteria bacterium RIFCSPLOWO2_01_FULL_38_12b</name>
    <dbReference type="NCBI Taxonomy" id="1802214"/>
    <lineage>
        <taxon>Bacteria</taxon>
        <taxon>Candidatus Staskawicziibacteriota</taxon>
    </lineage>
</organism>
<dbReference type="AlphaFoldDB" id="A0A1G2IHV3"/>
<dbReference type="Proteomes" id="UP000176774">
    <property type="component" value="Unassembled WGS sequence"/>
</dbReference>
<feature type="domain" description="DUF2326" evidence="2">
    <location>
        <begin position="444"/>
        <end position="584"/>
    </location>
</feature>
<dbReference type="Pfam" id="PF10088">
    <property type="entry name" value="DUF2326"/>
    <property type="match status" value="1"/>
</dbReference>
<keyword evidence="1" id="KW-0175">Coiled coil</keyword>
<reference evidence="3 4" key="1">
    <citation type="journal article" date="2016" name="Nat. Commun.">
        <title>Thousands of microbial genomes shed light on interconnected biogeochemical processes in an aquifer system.</title>
        <authorList>
            <person name="Anantharaman K."/>
            <person name="Brown C.T."/>
            <person name="Hug L.A."/>
            <person name="Sharon I."/>
            <person name="Castelle C.J."/>
            <person name="Probst A.J."/>
            <person name="Thomas B.C."/>
            <person name="Singh A."/>
            <person name="Wilkins M.J."/>
            <person name="Karaoz U."/>
            <person name="Brodie E.L."/>
            <person name="Williams K.H."/>
            <person name="Hubbard S.S."/>
            <person name="Banfield J.F."/>
        </authorList>
    </citation>
    <scope>NUCLEOTIDE SEQUENCE [LARGE SCALE GENOMIC DNA]</scope>
</reference>
<name>A0A1G2IHV3_9BACT</name>
<dbReference type="Gene3D" id="3.40.50.300">
    <property type="entry name" value="P-loop containing nucleotide triphosphate hydrolases"/>
    <property type="match status" value="2"/>
</dbReference>
<evidence type="ECO:0000259" key="2">
    <source>
        <dbReference type="Pfam" id="PF10088"/>
    </source>
</evidence>
<gene>
    <name evidence="3" type="ORF">A2908_03440</name>
</gene>
<dbReference type="InterPro" id="IPR018760">
    <property type="entry name" value="DUF2326"/>
</dbReference>
<protein>
    <recommendedName>
        <fullName evidence="2">DUF2326 domain-containing protein</fullName>
    </recommendedName>
</protein>
<comment type="caution">
    <text evidence="3">The sequence shown here is derived from an EMBL/GenBank/DDBJ whole genome shotgun (WGS) entry which is preliminary data.</text>
</comment>